<dbReference type="AlphaFoldDB" id="A0A5C6M8U8"/>
<evidence type="ECO:0008006" key="3">
    <source>
        <dbReference type="Google" id="ProtNLM"/>
    </source>
</evidence>
<gene>
    <name evidence="1" type="ORF">E3A20_06210</name>
</gene>
<name>A0A5C6M8U8_9PLAN</name>
<comment type="caution">
    <text evidence="1">The sequence shown here is derived from an EMBL/GenBank/DDBJ whole genome shotgun (WGS) entry which is preliminary data.</text>
</comment>
<dbReference type="Proteomes" id="UP000321083">
    <property type="component" value="Unassembled WGS sequence"/>
</dbReference>
<accession>A0A5C6M8U8</accession>
<proteinExistence type="predicted"/>
<evidence type="ECO:0000313" key="1">
    <source>
        <dbReference type="EMBL" id="TWW10727.1"/>
    </source>
</evidence>
<reference evidence="1 2" key="2">
    <citation type="submission" date="2019-08" db="EMBL/GenBank/DDBJ databases">
        <authorList>
            <person name="Henke P."/>
        </authorList>
    </citation>
    <scope>NUCLEOTIDE SEQUENCE [LARGE SCALE GENOMIC DNA]</scope>
    <source>
        <strain evidence="1">Phe10_nw2017</strain>
    </source>
</reference>
<sequence length="241" mass="26972">MVAISDYIEFLIQRECVRPSDICIIYNSALVRNRIERQLSRRMRSIGVDLSLQANRNFQRADNTLIATTANSFKGFDAEVVIIPAVDQFVAASVGVLANSLYVAMTRARSILTMFTHAEVRGLGREVVEAITSCLKNIKDPPTTKECRLDQREFEDLLIQIGHSHREWLGRISKRFAVAQEPIFLRSGEVLAEPIFWVEADGVRWACFGNRQVTARDAAALQSAGVKFLTAGDLPRELFAG</sequence>
<keyword evidence="2" id="KW-1185">Reference proteome</keyword>
<protein>
    <recommendedName>
        <fullName evidence="3">UvrD-like helicase C-terminal domain-containing protein</fullName>
    </recommendedName>
</protein>
<dbReference type="Gene3D" id="3.40.50.300">
    <property type="entry name" value="P-loop containing nucleotide triphosphate hydrolases"/>
    <property type="match status" value="1"/>
</dbReference>
<dbReference type="InterPro" id="IPR027417">
    <property type="entry name" value="P-loop_NTPase"/>
</dbReference>
<dbReference type="EMBL" id="SRHE01000081">
    <property type="protein sequence ID" value="TWW10727.1"/>
    <property type="molecule type" value="Genomic_DNA"/>
</dbReference>
<organism evidence="1 2">
    <name type="scientific">Planctomyces bekefii</name>
    <dbReference type="NCBI Taxonomy" id="1653850"/>
    <lineage>
        <taxon>Bacteria</taxon>
        <taxon>Pseudomonadati</taxon>
        <taxon>Planctomycetota</taxon>
        <taxon>Planctomycetia</taxon>
        <taxon>Planctomycetales</taxon>
        <taxon>Planctomycetaceae</taxon>
        <taxon>Planctomyces</taxon>
    </lineage>
</organism>
<dbReference type="SUPFAM" id="SSF52540">
    <property type="entry name" value="P-loop containing nucleoside triphosphate hydrolases"/>
    <property type="match status" value="1"/>
</dbReference>
<evidence type="ECO:0000313" key="2">
    <source>
        <dbReference type="Proteomes" id="UP000321083"/>
    </source>
</evidence>
<reference evidence="1 2" key="1">
    <citation type="submission" date="2019-08" db="EMBL/GenBank/DDBJ databases">
        <title>100 year-old enigma solved: identification of Planctomyces bekefii, the type genus and species of the phylum Planctomycetes.</title>
        <authorList>
            <person name="Svetlana D.N."/>
            <person name="Overmann J."/>
        </authorList>
    </citation>
    <scope>NUCLEOTIDE SEQUENCE [LARGE SCALE GENOMIC DNA]</scope>
    <source>
        <strain evidence="1">Phe10_nw2017</strain>
    </source>
</reference>